<name>A0ACC0DGJ8_9PEZI</name>
<sequence length="288" mass="31467">MSQLVWLITGCSSGFGELLVHHILSRGDLAIATGRKLDKIKHLERAGAAALELDVTHSQQEINDTVAKAIAIYGRVDVVVNNAAYVSMGGWEDIGYDQILAQFDTNVFGSIKVTRAILPHLRERRSGTMVFISSLSGWHGHSFVGAYAGSKFALEGLVESLSRETEAFGLKTLLIEPGRFRTKLLSPGNLQVMQSNIADYAEASQTHVNGLAQEDQAQPGDTQKAVKIIVDLVRKEGCAAGKEVPLRFPLGADCFSTIKEKCEETLNLLEEWKDVINSTDHDNDTTWG</sequence>
<dbReference type="EMBL" id="MU394286">
    <property type="protein sequence ID" value="KAI6091638.1"/>
    <property type="molecule type" value="Genomic_DNA"/>
</dbReference>
<gene>
    <name evidence="1" type="ORF">F4821DRAFT_254954</name>
</gene>
<keyword evidence="2" id="KW-1185">Reference proteome</keyword>
<comment type="caution">
    <text evidence="1">The sequence shown here is derived from an EMBL/GenBank/DDBJ whole genome shotgun (WGS) entry which is preliminary data.</text>
</comment>
<protein>
    <submittedName>
        <fullName evidence="1">NAD(P)-binding protein</fullName>
    </submittedName>
</protein>
<dbReference type="Proteomes" id="UP001497680">
    <property type="component" value="Unassembled WGS sequence"/>
</dbReference>
<evidence type="ECO:0000313" key="2">
    <source>
        <dbReference type="Proteomes" id="UP001497680"/>
    </source>
</evidence>
<organism evidence="1 2">
    <name type="scientific">Hypoxylon rubiginosum</name>
    <dbReference type="NCBI Taxonomy" id="110542"/>
    <lineage>
        <taxon>Eukaryota</taxon>
        <taxon>Fungi</taxon>
        <taxon>Dikarya</taxon>
        <taxon>Ascomycota</taxon>
        <taxon>Pezizomycotina</taxon>
        <taxon>Sordariomycetes</taxon>
        <taxon>Xylariomycetidae</taxon>
        <taxon>Xylariales</taxon>
        <taxon>Hypoxylaceae</taxon>
        <taxon>Hypoxylon</taxon>
    </lineage>
</organism>
<proteinExistence type="predicted"/>
<accession>A0ACC0DGJ8</accession>
<reference evidence="1 2" key="1">
    <citation type="journal article" date="2022" name="New Phytol.">
        <title>Ecological generalism drives hyperdiversity of secondary metabolite gene clusters in xylarialean endophytes.</title>
        <authorList>
            <person name="Franco M.E.E."/>
            <person name="Wisecaver J.H."/>
            <person name="Arnold A.E."/>
            <person name="Ju Y.M."/>
            <person name="Slot J.C."/>
            <person name="Ahrendt S."/>
            <person name="Moore L.P."/>
            <person name="Eastman K.E."/>
            <person name="Scott K."/>
            <person name="Konkel Z."/>
            <person name="Mondo S.J."/>
            <person name="Kuo A."/>
            <person name="Hayes R.D."/>
            <person name="Haridas S."/>
            <person name="Andreopoulos B."/>
            <person name="Riley R."/>
            <person name="LaButti K."/>
            <person name="Pangilinan J."/>
            <person name="Lipzen A."/>
            <person name="Amirebrahimi M."/>
            <person name="Yan J."/>
            <person name="Adam C."/>
            <person name="Keymanesh K."/>
            <person name="Ng V."/>
            <person name="Louie K."/>
            <person name="Northen T."/>
            <person name="Drula E."/>
            <person name="Henrissat B."/>
            <person name="Hsieh H.M."/>
            <person name="Youens-Clark K."/>
            <person name="Lutzoni F."/>
            <person name="Miadlikowska J."/>
            <person name="Eastwood D.C."/>
            <person name="Hamelin R.C."/>
            <person name="Grigoriev I.V."/>
            <person name="U'Ren J.M."/>
        </authorList>
    </citation>
    <scope>NUCLEOTIDE SEQUENCE [LARGE SCALE GENOMIC DNA]</scope>
    <source>
        <strain evidence="1 2">ER1909</strain>
    </source>
</reference>
<evidence type="ECO:0000313" key="1">
    <source>
        <dbReference type="EMBL" id="KAI6091638.1"/>
    </source>
</evidence>